<evidence type="ECO:0000256" key="1">
    <source>
        <dbReference type="SAM" id="MobiDB-lite"/>
    </source>
</evidence>
<dbReference type="Proteomes" id="UP001500751">
    <property type="component" value="Unassembled WGS sequence"/>
</dbReference>
<dbReference type="CDD" id="cd00838">
    <property type="entry name" value="MPP_superfamily"/>
    <property type="match status" value="2"/>
</dbReference>
<organism evidence="3 4">
    <name type="scientific">Catenulispora yoronensis</name>
    <dbReference type="NCBI Taxonomy" id="450799"/>
    <lineage>
        <taxon>Bacteria</taxon>
        <taxon>Bacillati</taxon>
        <taxon>Actinomycetota</taxon>
        <taxon>Actinomycetes</taxon>
        <taxon>Catenulisporales</taxon>
        <taxon>Catenulisporaceae</taxon>
        <taxon>Catenulispora</taxon>
    </lineage>
</organism>
<accession>A0ABN2UZ91</accession>
<protein>
    <submittedName>
        <fullName evidence="3">Metallophosphoesterase</fullName>
    </submittedName>
</protein>
<gene>
    <name evidence="3" type="ORF">GCM10009839_57860</name>
</gene>
<dbReference type="SUPFAM" id="SSF56300">
    <property type="entry name" value="Metallo-dependent phosphatases"/>
    <property type="match status" value="1"/>
</dbReference>
<sequence length="290" mass="32868">MSDQNPATPRLWAISDLHVAHATNRQVVERLRPTHPDDWLIVAGDVGELFADVVAALRLLSTRFAQVIWTPGNHELWSHPRDPVKFRGEHRYLRLVMECRKLGILTPEDDYPIWPGPGGPVLIAPLFLLYDYTFLPPGARDPAEGLAIAEAAGIICTDQYLLHPDPYPTREAWCQARVASTEARLTALPDLPTILVNHYPLVRDPTRVLRHPEFAQWCGTEATADWHKRFGAVDVVYGHLHIPRRTIHDSVRFTEVSLGYPREWEKRPPVNPLRQIRPAPATMPGDVFNP</sequence>
<comment type="caution">
    <text evidence="3">The sequence shown here is derived from an EMBL/GenBank/DDBJ whole genome shotgun (WGS) entry which is preliminary data.</text>
</comment>
<name>A0ABN2UZ91_9ACTN</name>
<evidence type="ECO:0000313" key="3">
    <source>
        <dbReference type="EMBL" id="GAA2046064.1"/>
    </source>
</evidence>
<dbReference type="InterPro" id="IPR052963">
    <property type="entry name" value="Pantetheine_PDE"/>
</dbReference>
<feature type="region of interest" description="Disordered" evidence="1">
    <location>
        <begin position="271"/>
        <end position="290"/>
    </location>
</feature>
<dbReference type="InterPro" id="IPR004843">
    <property type="entry name" value="Calcineurin-like_PHP"/>
</dbReference>
<dbReference type="Pfam" id="PF00149">
    <property type="entry name" value="Metallophos"/>
    <property type="match status" value="1"/>
</dbReference>
<keyword evidence="4" id="KW-1185">Reference proteome</keyword>
<dbReference type="RefSeq" id="WP_344668827.1">
    <property type="nucleotide sequence ID" value="NZ_BAAAQN010000040.1"/>
</dbReference>
<proteinExistence type="predicted"/>
<reference evidence="3 4" key="1">
    <citation type="journal article" date="2019" name="Int. J. Syst. Evol. Microbiol.">
        <title>The Global Catalogue of Microorganisms (GCM) 10K type strain sequencing project: providing services to taxonomists for standard genome sequencing and annotation.</title>
        <authorList>
            <consortium name="The Broad Institute Genomics Platform"/>
            <consortium name="The Broad Institute Genome Sequencing Center for Infectious Disease"/>
            <person name="Wu L."/>
            <person name="Ma J."/>
        </authorList>
    </citation>
    <scope>NUCLEOTIDE SEQUENCE [LARGE SCALE GENOMIC DNA]</scope>
    <source>
        <strain evidence="3 4">JCM 16014</strain>
    </source>
</reference>
<dbReference type="InterPro" id="IPR029052">
    <property type="entry name" value="Metallo-depent_PP-like"/>
</dbReference>
<evidence type="ECO:0000259" key="2">
    <source>
        <dbReference type="Pfam" id="PF00149"/>
    </source>
</evidence>
<dbReference type="PANTHER" id="PTHR36492:SF2">
    <property type="entry name" value="[ACYL-CARRIER-PROTEIN] PHOSPHODIESTERASE PPTH"/>
    <property type="match status" value="1"/>
</dbReference>
<dbReference type="PANTHER" id="PTHR36492">
    <property type="match status" value="1"/>
</dbReference>
<dbReference type="Gene3D" id="3.60.21.10">
    <property type="match status" value="1"/>
</dbReference>
<feature type="domain" description="Calcineurin-like phosphoesterase" evidence="2">
    <location>
        <begin position="10"/>
        <end position="243"/>
    </location>
</feature>
<dbReference type="EMBL" id="BAAAQN010000040">
    <property type="protein sequence ID" value="GAA2046064.1"/>
    <property type="molecule type" value="Genomic_DNA"/>
</dbReference>
<evidence type="ECO:0000313" key="4">
    <source>
        <dbReference type="Proteomes" id="UP001500751"/>
    </source>
</evidence>